<feature type="compositionally biased region" description="Polar residues" evidence="1">
    <location>
        <begin position="32"/>
        <end position="48"/>
    </location>
</feature>
<keyword evidence="3" id="KW-1185">Reference proteome</keyword>
<evidence type="ECO:0000313" key="2">
    <source>
        <dbReference type="EMBL" id="CAD1473326.1"/>
    </source>
</evidence>
<evidence type="ECO:0000313" key="3">
    <source>
        <dbReference type="Proteomes" id="UP000752696"/>
    </source>
</evidence>
<dbReference type="Proteomes" id="UP000752696">
    <property type="component" value="Unassembled WGS sequence"/>
</dbReference>
<name>A0A6V7H2K2_9HYME</name>
<gene>
    <name evidence="2" type="ORF">MHI_LOCUS371241</name>
</gene>
<comment type="caution">
    <text evidence="2">The sequence shown here is derived from an EMBL/GenBank/DDBJ whole genome shotgun (WGS) entry which is preliminary data.</text>
</comment>
<reference evidence="2" key="1">
    <citation type="submission" date="2020-07" db="EMBL/GenBank/DDBJ databases">
        <authorList>
            <person name="Nazaruddin N."/>
        </authorList>
    </citation>
    <scope>NUCLEOTIDE SEQUENCE</scope>
</reference>
<sequence>MVDSKVKPRETLLIAHVHSRETFSFDLEMEEQSQNVEGPSMNSSSSSADGPETKEVLSFMKTGICWDCQFWETRAFCFYITPIIYVQRESV</sequence>
<organism evidence="2 3">
    <name type="scientific">Heterotrigona itama</name>
    <dbReference type="NCBI Taxonomy" id="395501"/>
    <lineage>
        <taxon>Eukaryota</taxon>
        <taxon>Metazoa</taxon>
        <taxon>Ecdysozoa</taxon>
        <taxon>Arthropoda</taxon>
        <taxon>Hexapoda</taxon>
        <taxon>Insecta</taxon>
        <taxon>Pterygota</taxon>
        <taxon>Neoptera</taxon>
        <taxon>Endopterygota</taxon>
        <taxon>Hymenoptera</taxon>
        <taxon>Apocrita</taxon>
        <taxon>Aculeata</taxon>
        <taxon>Apoidea</taxon>
        <taxon>Anthophila</taxon>
        <taxon>Apidae</taxon>
        <taxon>Heterotrigona</taxon>
    </lineage>
</organism>
<protein>
    <submittedName>
        <fullName evidence="2">Uncharacterized protein</fullName>
    </submittedName>
</protein>
<proteinExistence type="predicted"/>
<dbReference type="AlphaFoldDB" id="A0A6V7H2K2"/>
<dbReference type="EMBL" id="CAJDYZ010006381">
    <property type="protein sequence ID" value="CAD1473326.1"/>
    <property type="molecule type" value="Genomic_DNA"/>
</dbReference>
<accession>A0A6V7H2K2</accession>
<feature type="region of interest" description="Disordered" evidence="1">
    <location>
        <begin position="31"/>
        <end position="50"/>
    </location>
</feature>
<evidence type="ECO:0000256" key="1">
    <source>
        <dbReference type="SAM" id="MobiDB-lite"/>
    </source>
</evidence>